<dbReference type="InterPro" id="IPR031475">
    <property type="entry name" value="NBD_C"/>
</dbReference>
<evidence type="ECO:0000256" key="4">
    <source>
        <dbReference type="ARBA" id="ARBA00022777"/>
    </source>
</evidence>
<dbReference type="EMBL" id="JBBBOO010000001">
    <property type="protein sequence ID" value="MEI7062251.1"/>
    <property type="molecule type" value="Genomic_DNA"/>
</dbReference>
<dbReference type="NCBIfam" id="NF047819">
    <property type="entry name" value="ThrnKinDtnkGamma"/>
    <property type="match status" value="1"/>
</dbReference>
<reference evidence="9 10" key="1">
    <citation type="submission" date="2024-03" db="EMBL/GenBank/DDBJ databases">
        <title>Analysis of soft rot Pectobacteriaceae population diversity in US potato growing regions between 2016 and 2022.</title>
        <authorList>
            <person name="Ma X."/>
            <person name="Zhang X."/>
            <person name="Stodghill P."/>
            <person name="Rioux R."/>
            <person name="Babler B."/>
            <person name="Shrestha S."/>
            <person name="Babler B."/>
            <person name="Rivedal H."/>
            <person name="Frost K."/>
            <person name="Hao J."/>
            <person name="Secor G."/>
            <person name="Swingle B."/>
        </authorList>
    </citation>
    <scope>NUCLEOTIDE SEQUENCE [LARGE SCALE GENOMIC DNA]</scope>
    <source>
        <strain evidence="9 10">SR64</strain>
    </source>
</reference>
<keyword evidence="3" id="KW-0547">Nucleotide-binding</keyword>
<comment type="similarity">
    <text evidence="1">Belongs to the four-carbon acid sugar kinase family.</text>
</comment>
<keyword evidence="2" id="KW-0808">Transferase</keyword>
<dbReference type="InterPro" id="IPR037051">
    <property type="entry name" value="4-carb_acid_sugar_kinase_N_sf"/>
</dbReference>
<evidence type="ECO:0000313" key="9">
    <source>
        <dbReference type="EMBL" id="MEI7062251.1"/>
    </source>
</evidence>
<dbReference type="Proteomes" id="UP001359469">
    <property type="component" value="Unassembled WGS sequence"/>
</dbReference>
<evidence type="ECO:0000256" key="6">
    <source>
        <dbReference type="ARBA" id="ARBA00023277"/>
    </source>
</evidence>
<gene>
    <name evidence="9" type="ORF">WCU84_00945</name>
</gene>
<sequence>MPDDGRDLTRIMVVADDFTGANDAGVGLALQGARVNVMFDATAIHTGQADDALVVNTDSRAVTASLAAERTAQAVALWRKTGARGWIVKKVDSTLRGNPGAEIEAALNAADLSLALIAPAAPALGRITRDGQVWVHGVLLTDTEFASDPKTPVRSASIGERLAEQTALAQATLSLHEVRADFLAARLQQLSDSGVRLVVLDAECQQDLERIVAAAARLAEKPLLVGSAGLSEALAQSLAFPTPCRALLAVIGSMSEIAQLQIKAVSQRPDVELIDLDIAGLLTADEGMLAQTGRQAAAVLAAGRHCVIRTCRDDNQRFEVDSLCQHYGMSRQQLGETISRRLGELTRRIVQRQRPGGLYLSGGDIAIAAATALRASGFRIKGQIASCVPWGRLLDSLVGDIPVMTKAGGFGDEATLLNVLRFIEESVCE</sequence>
<dbReference type="GO" id="GO:0016301">
    <property type="term" value="F:kinase activity"/>
    <property type="evidence" value="ECO:0007669"/>
    <property type="project" value="UniProtKB-KW"/>
</dbReference>
<feature type="domain" description="Four-carbon acid sugar kinase nucleotide binding" evidence="8">
    <location>
        <begin position="248"/>
        <end position="416"/>
    </location>
</feature>
<evidence type="ECO:0000256" key="3">
    <source>
        <dbReference type="ARBA" id="ARBA00022741"/>
    </source>
</evidence>
<dbReference type="InterPro" id="IPR010737">
    <property type="entry name" value="4-carb_acid_sugar_kinase_N"/>
</dbReference>
<feature type="domain" description="Four-carbon acid sugar kinase N-terminal" evidence="7">
    <location>
        <begin position="11"/>
        <end position="234"/>
    </location>
</feature>
<accession>A0ABU8JHK8</accession>
<evidence type="ECO:0000259" key="8">
    <source>
        <dbReference type="Pfam" id="PF17042"/>
    </source>
</evidence>
<dbReference type="Gene3D" id="3.40.980.20">
    <property type="entry name" value="Four-carbon acid sugar kinase, nucleotide binding domain"/>
    <property type="match status" value="1"/>
</dbReference>
<protein>
    <submittedName>
        <fullName evidence="9">Four-carbon acid sugar kinase family protein</fullName>
    </submittedName>
</protein>
<dbReference type="InterPro" id="IPR042213">
    <property type="entry name" value="NBD_C_sf"/>
</dbReference>
<keyword evidence="4 9" id="KW-0418">Kinase</keyword>
<comment type="caution">
    <text evidence="9">The sequence shown here is derived from an EMBL/GenBank/DDBJ whole genome shotgun (WGS) entry which is preliminary data.</text>
</comment>
<dbReference type="Pfam" id="PF17042">
    <property type="entry name" value="NBD_C"/>
    <property type="match status" value="1"/>
</dbReference>
<evidence type="ECO:0000313" key="10">
    <source>
        <dbReference type="Proteomes" id="UP001359469"/>
    </source>
</evidence>
<evidence type="ECO:0000256" key="2">
    <source>
        <dbReference type="ARBA" id="ARBA00022679"/>
    </source>
</evidence>
<dbReference type="SUPFAM" id="SSF142764">
    <property type="entry name" value="YgbK-like"/>
    <property type="match status" value="1"/>
</dbReference>
<evidence type="ECO:0000259" key="7">
    <source>
        <dbReference type="Pfam" id="PF07005"/>
    </source>
</evidence>
<keyword evidence="5" id="KW-0067">ATP-binding</keyword>
<organism evidence="9 10">
    <name type="scientific">Dickeya chrysanthemi</name>
    <name type="common">Pectobacterium chrysanthemi</name>
    <name type="synonym">Erwinia chrysanthemi</name>
    <dbReference type="NCBI Taxonomy" id="556"/>
    <lineage>
        <taxon>Bacteria</taxon>
        <taxon>Pseudomonadati</taxon>
        <taxon>Pseudomonadota</taxon>
        <taxon>Gammaproteobacteria</taxon>
        <taxon>Enterobacterales</taxon>
        <taxon>Pectobacteriaceae</taxon>
        <taxon>Dickeya</taxon>
    </lineage>
</organism>
<dbReference type="Pfam" id="PF07005">
    <property type="entry name" value="SBD_N"/>
    <property type="match status" value="1"/>
</dbReference>
<dbReference type="RefSeq" id="WP_336728773.1">
    <property type="nucleotide sequence ID" value="NZ_JBBBOO010000001.1"/>
</dbReference>
<keyword evidence="6" id="KW-0119">Carbohydrate metabolism</keyword>
<dbReference type="Gene3D" id="3.40.50.10840">
    <property type="entry name" value="Putative sugar-binding, N-terminal domain"/>
    <property type="match status" value="1"/>
</dbReference>
<name>A0ABU8JHK8_DICCH</name>
<keyword evidence="10" id="KW-1185">Reference proteome</keyword>
<proteinExistence type="inferred from homology"/>
<evidence type="ECO:0000256" key="5">
    <source>
        <dbReference type="ARBA" id="ARBA00022840"/>
    </source>
</evidence>
<evidence type="ECO:0000256" key="1">
    <source>
        <dbReference type="ARBA" id="ARBA00005715"/>
    </source>
</evidence>